<dbReference type="Pfam" id="PF00440">
    <property type="entry name" value="TetR_N"/>
    <property type="match status" value="1"/>
</dbReference>
<dbReference type="InterPro" id="IPR023772">
    <property type="entry name" value="DNA-bd_HTH_TetR-type_CS"/>
</dbReference>
<dbReference type="GO" id="GO:0003677">
    <property type="term" value="F:DNA binding"/>
    <property type="evidence" value="ECO:0007669"/>
    <property type="project" value="UniProtKB-UniRule"/>
</dbReference>
<evidence type="ECO:0000313" key="5">
    <source>
        <dbReference type="Proteomes" id="UP001178662"/>
    </source>
</evidence>
<dbReference type="Gene3D" id="1.10.357.10">
    <property type="entry name" value="Tetracycline Repressor, domain 2"/>
    <property type="match status" value="1"/>
</dbReference>
<sequence length="291" mass="33915">MNKRKKVVLEHTLALFLEKGIQQTSIQDIIEHAQISKGTFYNYFSSKNECIGALLEYNYHESSLSRTELTIGKDLSDVNLLIEQISMIGGLSEKRGYHNVVEEIFHLGEIELKRLVLQYRLLDFEWTAERLVDVFGEELRPHAFECSVILHGMLHTLLFTGKISHQSLIDRKKVTTSVFRYLPNIIHSLIHDNTAVLDNEKLTFLKDNLHMERVDKSELLEMLEELLQVESLTRAQIELTQALHYEIEQTILREVVIQALLQPLADAYQDSSYYKTAREIINITWLYLKQR</sequence>
<reference evidence="4" key="1">
    <citation type="submission" date="2023-03" db="EMBL/GenBank/DDBJ databases">
        <title>Andean soil-derived lignocellulolytic bacterial consortium as a source of novel taxa and putative plastic-active enzymes.</title>
        <authorList>
            <person name="Diaz-Garcia L."/>
            <person name="Chuvochina M."/>
            <person name="Feuerriegel G."/>
            <person name="Bunk B."/>
            <person name="Sproer C."/>
            <person name="Streit W.R."/>
            <person name="Rodriguez L.M."/>
            <person name="Overmann J."/>
            <person name="Jimenez D.J."/>
        </authorList>
    </citation>
    <scope>NUCLEOTIDE SEQUENCE</scope>
    <source>
        <strain evidence="4">MAG 2441</strain>
    </source>
</reference>
<evidence type="ECO:0000259" key="3">
    <source>
        <dbReference type="PROSITE" id="PS50977"/>
    </source>
</evidence>
<dbReference type="InterPro" id="IPR050624">
    <property type="entry name" value="HTH-type_Tx_Regulator"/>
</dbReference>
<dbReference type="PANTHER" id="PTHR43479">
    <property type="entry name" value="ACREF/ENVCD OPERON REPRESSOR-RELATED"/>
    <property type="match status" value="1"/>
</dbReference>
<keyword evidence="5" id="KW-1185">Reference proteome</keyword>
<keyword evidence="1 2" id="KW-0238">DNA-binding</keyword>
<dbReference type="EMBL" id="CP119317">
    <property type="protein sequence ID" value="WEK53540.1"/>
    <property type="molecule type" value="Genomic_DNA"/>
</dbReference>
<evidence type="ECO:0000313" key="4">
    <source>
        <dbReference type="EMBL" id="WEK53540.1"/>
    </source>
</evidence>
<gene>
    <name evidence="4" type="ORF">P0Y55_13240</name>
</gene>
<feature type="domain" description="HTH tetR-type" evidence="3">
    <location>
        <begin position="2"/>
        <end position="62"/>
    </location>
</feature>
<dbReference type="PROSITE" id="PS01081">
    <property type="entry name" value="HTH_TETR_1"/>
    <property type="match status" value="1"/>
</dbReference>
<evidence type="ECO:0000256" key="1">
    <source>
        <dbReference type="ARBA" id="ARBA00023125"/>
    </source>
</evidence>
<proteinExistence type="predicted"/>
<dbReference type="PANTHER" id="PTHR43479:SF11">
    <property type="entry name" value="ACREF_ENVCD OPERON REPRESSOR-RELATED"/>
    <property type="match status" value="1"/>
</dbReference>
<dbReference type="InterPro" id="IPR009057">
    <property type="entry name" value="Homeodomain-like_sf"/>
</dbReference>
<name>A0AA95F2G8_9BACL</name>
<organism evidence="4 5">
    <name type="scientific">Candidatus Cohnella colombiensis</name>
    <dbReference type="NCBI Taxonomy" id="3121368"/>
    <lineage>
        <taxon>Bacteria</taxon>
        <taxon>Bacillati</taxon>
        <taxon>Bacillota</taxon>
        <taxon>Bacilli</taxon>
        <taxon>Bacillales</taxon>
        <taxon>Paenibacillaceae</taxon>
        <taxon>Cohnella</taxon>
    </lineage>
</organism>
<evidence type="ECO:0000256" key="2">
    <source>
        <dbReference type="PROSITE-ProRule" id="PRU00335"/>
    </source>
</evidence>
<dbReference type="SUPFAM" id="SSF46689">
    <property type="entry name" value="Homeodomain-like"/>
    <property type="match status" value="1"/>
</dbReference>
<dbReference type="PROSITE" id="PS50977">
    <property type="entry name" value="HTH_TETR_2"/>
    <property type="match status" value="1"/>
</dbReference>
<dbReference type="InterPro" id="IPR001647">
    <property type="entry name" value="HTH_TetR"/>
</dbReference>
<feature type="DNA-binding region" description="H-T-H motif" evidence="2">
    <location>
        <begin position="25"/>
        <end position="44"/>
    </location>
</feature>
<accession>A0AA95F2G8</accession>
<dbReference type="Proteomes" id="UP001178662">
    <property type="component" value="Chromosome"/>
</dbReference>
<dbReference type="AlphaFoldDB" id="A0AA95F2G8"/>
<dbReference type="PRINTS" id="PR00455">
    <property type="entry name" value="HTHTETR"/>
</dbReference>
<protein>
    <submittedName>
        <fullName evidence="4">TetR/AcrR family transcriptional regulator</fullName>
    </submittedName>
</protein>